<reference evidence="5" key="1">
    <citation type="journal article" date="2019" name="Int. J. Syst. Evol. Microbiol.">
        <title>The Global Catalogue of Microorganisms (GCM) 10K type strain sequencing project: providing services to taxonomists for standard genome sequencing and annotation.</title>
        <authorList>
            <consortium name="The Broad Institute Genomics Platform"/>
            <consortium name="The Broad Institute Genome Sequencing Center for Infectious Disease"/>
            <person name="Wu L."/>
            <person name="Ma J."/>
        </authorList>
    </citation>
    <scope>NUCLEOTIDE SEQUENCE [LARGE SCALE GENOMIC DNA]</scope>
    <source>
        <strain evidence="5">KCTC 52473</strain>
    </source>
</reference>
<comment type="caution">
    <text evidence="4">The sequence shown here is derived from an EMBL/GenBank/DDBJ whole genome shotgun (WGS) entry which is preliminary data.</text>
</comment>
<keyword evidence="2" id="KW-0472">Membrane</keyword>
<evidence type="ECO:0000313" key="4">
    <source>
        <dbReference type="EMBL" id="MFC3121297.1"/>
    </source>
</evidence>
<dbReference type="EMBL" id="JBHRSW010000008">
    <property type="protein sequence ID" value="MFC3121297.1"/>
    <property type="molecule type" value="Genomic_DNA"/>
</dbReference>
<accession>A0ABV7FR17</accession>
<gene>
    <name evidence="4" type="ORF">ACFOHL_06665</name>
</gene>
<dbReference type="InterPro" id="IPR011042">
    <property type="entry name" value="6-blade_b-propeller_TolB-like"/>
</dbReference>
<keyword evidence="2" id="KW-0812">Transmembrane</keyword>
<dbReference type="PANTHER" id="PTHR47572">
    <property type="entry name" value="LIPOPROTEIN-RELATED"/>
    <property type="match status" value="1"/>
</dbReference>
<sequence length="372" mass="41130">MKNLYIFLCVAVNTFVLFGCANYIVDTTEGVKNIPSKHANDANLVNKFDGREMLAVGEHIGFIEILSPKAKDYLRADTPIVIEANNFNWIEGPVWVEAENFLLFSDVPENKIYKFSPENGVSLYIQPSGYNKLYPNDEKKGSNGLAIDNSGRLVLMQVGDRRVSRMTATLSDPRADYETIQSHYNDKRFNGPNDIVFHSSGMFFMTDPPYGLSGKLSDPKKELPFQGVFRVEQNGEAILLDDTLSFPNGIGLSPDERILYVAVSDGRKQFKNAAIHAYDLNSIGDVSNKRELVNGSHLIDLPGEQGNFDGMDVHSSGVIFATAPGGVWLIMPTGEVIAKIRTKQKNGNCTLSADEKMLYIAADGYLLNVALK</sequence>
<feature type="transmembrane region" description="Helical" evidence="2">
    <location>
        <begin position="5"/>
        <end position="25"/>
    </location>
</feature>
<proteinExistence type="predicted"/>
<protein>
    <submittedName>
        <fullName evidence="4">SMP-30/gluconolactonase/LRE family protein</fullName>
    </submittedName>
</protein>
<evidence type="ECO:0000256" key="2">
    <source>
        <dbReference type="SAM" id="Phobius"/>
    </source>
</evidence>
<dbReference type="PROSITE" id="PS51257">
    <property type="entry name" value="PROKAR_LIPOPROTEIN"/>
    <property type="match status" value="1"/>
</dbReference>
<evidence type="ECO:0000259" key="3">
    <source>
        <dbReference type="Pfam" id="PF08450"/>
    </source>
</evidence>
<dbReference type="Pfam" id="PF08450">
    <property type="entry name" value="SGL"/>
    <property type="match status" value="1"/>
</dbReference>
<dbReference type="PANTHER" id="PTHR47572:SF4">
    <property type="entry name" value="LACTONASE DRP35"/>
    <property type="match status" value="1"/>
</dbReference>
<feature type="domain" description="SMP-30/Gluconolactonase/LRE-like region" evidence="3">
    <location>
        <begin position="91"/>
        <end position="361"/>
    </location>
</feature>
<keyword evidence="2" id="KW-1133">Transmembrane helix</keyword>
<dbReference type="Proteomes" id="UP001595478">
    <property type="component" value="Unassembled WGS sequence"/>
</dbReference>
<name>A0ABV7FR17_9ALTE</name>
<keyword evidence="5" id="KW-1185">Reference proteome</keyword>
<dbReference type="Gene3D" id="2.120.10.30">
    <property type="entry name" value="TolB, C-terminal domain"/>
    <property type="match status" value="1"/>
</dbReference>
<evidence type="ECO:0000313" key="5">
    <source>
        <dbReference type="Proteomes" id="UP001595478"/>
    </source>
</evidence>
<organism evidence="4 5">
    <name type="scientific">Agaribacter flavus</name>
    <dbReference type="NCBI Taxonomy" id="1902781"/>
    <lineage>
        <taxon>Bacteria</taxon>
        <taxon>Pseudomonadati</taxon>
        <taxon>Pseudomonadota</taxon>
        <taxon>Gammaproteobacteria</taxon>
        <taxon>Alteromonadales</taxon>
        <taxon>Alteromonadaceae</taxon>
        <taxon>Agaribacter</taxon>
    </lineage>
</organism>
<dbReference type="InterPro" id="IPR013658">
    <property type="entry name" value="SGL"/>
</dbReference>
<dbReference type="InterPro" id="IPR051262">
    <property type="entry name" value="SMP-30/CGR1_Lactonase"/>
</dbReference>
<dbReference type="RefSeq" id="WP_376919435.1">
    <property type="nucleotide sequence ID" value="NZ_JBHRSW010000008.1"/>
</dbReference>
<dbReference type="SUPFAM" id="SSF63829">
    <property type="entry name" value="Calcium-dependent phosphotriesterase"/>
    <property type="match status" value="1"/>
</dbReference>
<evidence type="ECO:0000256" key="1">
    <source>
        <dbReference type="ARBA" id="ARBA00022801"/>
    </source>
</evidence>
<keyword evidence="1" id="KW-0378">Hydrolase</keyword>